<keyword evidence="1" id="KW-0472">Membrane</keyword>
<accession>A0ABW2NN73</accession>
<protein>
    <submittedName>
        <fullName evidence="3">LSm family protein</fullName>
    </submittedName>
</protein>
<keyword evidence="4" id="KW-1185">Reference proteome</keyword>
<dbReference type="InterPro" id="IPR010920">
    <property type="entry name" value="LSM_dom_sf"/>
</dbReference>
<feature type="transmembrane region" description="Helical" evidence="1">
    <location>
        <begin position="73"/>
        <end position="92"/>
    </location>
</feature>
<proteinExistence type="predicted"/>
<sequence length="102" mass="12137">MHPKKDESSSSAQYGIHYTHQHSHYHMLCQKHMGRQVEIEMQDGKVYTGKMHSFDNDNMYLAMQGQTDRDSRIFFAGPWVYPGFGVFGFPFFGVRRFRPLWW</sequence>
<dbReference type="CDD" id="cd00600">
    <property type="entry name" value="Sm_like"/>
    <property type="match status" value="1"/>
</dbReference>
<evidence type="ECO:0000259" key="2">
    <source>
        <dbReference type="Pfam" id="PF01423"/>
    </source>
</evidence>
<dbReference type="EMBL" id="JBHTCP010000009">
    <property type="protein sequence ID" value="MFC7370860.1"/>
    <property type="molecule type" value="Genomic_DNA"/>
</dbReference>
<dbReference type="RefSeq" id="WP_379746864.1">
    <property type="nucleotide sequence ID" value="NZ_JBHTCP010000009.1"/>
</dbReference>
<gene>
    <name evidence="3" type="ORF">ACFQPF_04165</name>
</gene>
<dbReference type="Gene3D" id="2.30.30.100">
    <property type="match status" value="1"/>
</dbReference>
<feature type="domain" description="Sm" evidence="2">
    <location>
        <begin position="29"/>
        <end position="56"/>
    </location>
</feature>
<keyword evidence="1" id="KW-0812">Transmembrane</keyword>
<dbReference type="Proteomes" id="UP001596549">
    <property type="component" value="Unassembled WGS sequence"/>
</dbReference>
<dbReference type="SUPFAM" id="SSF50182">
    <property type="entry name" value="Sm-like ribonucleoproteins"/>
    <property type="match status" value="1"/>
</dbReference>
<dbReference type="InterPro" id="IPR001163">
    <property type="entry name" value="Sm_dom_euk/arc"/>
</dbReference>
<evidence type="ECO:0000256" key="1">
    <source>
        <dbReference type="SAM" id="Phobius"/>
    </source>
</evidence>
<keyword evidence="1" id="KW-1133">Transmembrane helix</keyword>
<name>A0ABW2NN73_9BACL</name>
<dbReference type="Pfam" id="PF01423">
    <property type="entry name" value="LSM"/>
    <property type="match status" value="1"/>
</dbReference>
<evidence type="ECO:0000313" key="4">
    <source>
        <dbReference type="Proteomes" id="UP001596549"/>
    </source>
</evidence>
<comment type="caution">
    <text evidence="3">The sequence shown here is derived from an EMBL/GenBank/DDBJ whole genome shotgun (WGS) entry which is preliminary data.</text>
</comment>
<evidence type="ECO:0000313" key="3">
    <source>
        <dbReference type="EMBL" id="MFC7370860.1"/>
    </source>
</evidence>
<organism evidence="3 4">
    <name type="scientific">Fictibacillus iocasae</name>
    <dbReference type="NCBI Taxonomy" id="2715437"/>
    <lineage>
        <taxon>Bacteria</taxon>
        <taxon>Bacillati</taxon>
        <taxon>Bacillota</taxon>
        <taxon>Bacilli</taxon>
        <taxon>Bacillales</taxon>
        <taxon>Fictibacillaceae</taxon>
        <taxon>Fictibacillus</taxon>
    </lineage>
</organism>
<reference evidence="4" key="1">
    <citation type="journal article" date="2019" name="Int. J. Syst. Evol. Microbiol.">
        <title>The Global Catalogue of Microorganisms (GCM) 10K type strain sequencing project: providing services to taxonomists for standard genome sequencing and annotation.</title>
        <authorList>
            <consortium name="The Broad Institute Genomics Platform"/>
            <consortium name="The Broad Institute Genome Sequencing Center for Infectious Disease"/>
            <person name="Wu L."/>
            <person name="Ma J."/>
        </authorList>
    </citation>
    <scope>NUCLEOTIDE SEQUENCE [LARGE SCALE GENOMIC DNA]</scope>
    <source>
        <strain evidence="4">NBRC 106396</strain>
    </source>
</reference>